<gene>
    <name evidence="1" type="ORF">RFN29_11850</name>
</gene>
<reference evidence="1 2" key="1">
    <citation type="submission" date="2023-08" db="EMBL/GenBank/DDBJ databases">
        <title>Implementing the SeqCode for naming new Mesorhizobium species isolated from Vachellia karroo root nodules.</title>
        <authorList>
            <person name="Van Lill M."/>
        </authorList>
    </citation>
    <scope>NUCLEOTIDE SEQUENCE [LARGE SCALE GENOMIC DNA]</scope>
    <source>
        <strain evidence="1 2">VK22B</strain>
    </source>
</reference>
<evidence type="ECO:0000313" key="1">
    <source>
        <dbReference type="EMBL" id="MDX8492275.1"/>
    </source>
</evidence>
<organism evidence="1 2">
    <name type="scientific">Mesorhizobium captivum</name>
    <dbReference type="NCBI Taxonomy" id="3072319"/>
    <lineage>
        <taxon>Bacteria</taxon>
        <taxon>Pseudomonadati</taxon>
        <taxon>Pseudomonadota</taxon>
        <taxon>Alphaproteobacteria</taxon>
        <taxon>Hyphomicrobiales</taxon>
        <taxon>Phyllobacteriaceae</taxon>
        <taxon>Mesorhizobium</taxon>
    </lineage>
</organism>
<comment type="caution">
    <text evidence="1">The sequence shown here is derived from an EMBL/GenBank/DDBJ whole genome shotgun (WGS) entry which is preliminary data.</text>
</comment>
<evidence type="ECO:0000313" key="2">
    <source>
        <dbReference type="Proteomes" id="UP001271249"/>
    </source>
</evidence>
<name>A0ABU4Z1Q9_9HYPH</name>
<keyword evidence="2" id="KW-1185">Reference proteome</keyword>
<dbReference type="EMBL" id="JAVIJC010000010">
    <property type="protein sequence ID" value="MDX8492275.1"/>
    <property type="molecule type" value="Genomic_DNA"/>
</dbReference>
<protein>
    <submittedName>
        <fullName evidence="1">Uncharacterized protein</fullName>
    </submittedName>
</protein>
<sequence length="44" mass="4518">MKDVFSTAAIIASIAVAVTLMLMAPKGLEANSVPIETSDQTGPQ</sequence>
<dbReference type="RefSeq" id="WP_320226272.1">
    <property type="nucleotide sequence ID" value="NZ_JAVIJC010000010.1"/>
</dbReference>
<proteinExistence type="predicted"/>
<dbReference type="Proteomes" id="UP001271249">
    <property type="component" value="Unassembled WGS sequence"/>
</dbReference>
<accession>A0ABU4Z1Q9</accession>